<dbReference type="eggNOG" id="ENOG5030CMI">
    <property type="taxonomic scope" value="Bacteria"/>
</dbReference>
<evidence type="ECO:0000313" key="1">
    <source>
        <dbReference type="EMBL" id="KEK23389.1"/>
    </source>
</evidence>
<proteinExistence type="predicted"/>
<dbReference type="AlphaFoldDB" id="A0A073K7Z0"/>
<evidence type="ECO:0000313" key="2">
    <source>
        <dbReference type="Proteomes" id="UP000027778"/>
    </source>
</evidence>
<name>A0A073K7Z0_9BACI</name>
<dbReference type="RefSeq" id="WP_033675559.1">
    <property type="nucleotide sequence ID" value="NZ_JOTM01000016.1"/>
</dbReference>
<organism evidence="1 2">
    <name type="scientific">Bacillus gaemokensis</name>
    <dbReference type="NCBI Taxonomy" id="574375"/>
    <lineage>
        <taxon>Bacteria</taxon>
        <taxon>Bacillati</taxon>
        <taxon>Bacillota</taxon>
        <taxon>Bacilli</taxon>
        <taxon>Bacillales</taxon>
        <taxon>Bacillaceae</taxon>
        <taxon>Bacillus</taxon>
        <taxon>Bacillus cereus group</taxon>
    </lineage>
</organism>
<dbReference type="STRING" id="574375.AZF08_17725"/>
<dbReference type="Proteomes" id="UP000027778">
    <property type="component" value="Unassembled WGS sequence"/>
</dbReference>
<keyword evidence="2" id="KW-1185">Reference proteome</keyword>
<reference evidence="1 2" key="1">
    <citation type="submission" date="2014-06" db="EMBL/GenBank/DDBJ databases">
        <title>Draft genome sequence of Bacillus gaemokensis JCM 15801 (MCCC 1A00707).</title>
        <authorList>
            <person name="Lai Q."/>
            <person name="Liu Y."/>
            <person name="Shao Z."/>
        </authorList>
    </citation>
    <scope>NUCLEOTIDE SEQUENCE [LARGE SCALE GENOMIC DNA]</scope>
    <source>
        <strain evidence="1 2">JCM 15801</strain>
    </source>
</reference>
<protein>
    <submittedName>
        <fullName evidence="1">CGEA protein</fullName>
    </submittedName>
</protein>
<gene>
    <name evidence="1" type="ORF">BAGA_08805</name>
</gene>
<comment type="caution">
    <text evidence="1">The sequence shown here is derived from an EMBL/GenBank/DDBJ whole genome shotgun (WGS) entry which is preliminary data.</text>
</comment>
<accession>A0A073K7Z0</accession>
<dbReference type="OrthoDB" id="2893665at2"/>
<dbReference type="EMBL" id="JOTM01000016">
    <property type="protein sequence ID" value="KEK23389.1"/>
    <property type="molecule type" value="Genomic_DNA"/>
</dbReference>
<sequence length="81" mass="8519">MFLCNLFGCSGTACHIFKNLLPGTVVTVTGKSGNIIGPATFTDFDANSCTVTLVEEISVSPPTTSVTKISCKEIESVTFII</sequence>